<dbReference type="PANTHER" id="PTHR45784">
    <property type="entry name" value="C-TYPE LECTIN DOMAIN FAMILY 20 MEMBER A-RELATED"/>
    <property type="match status" value="1"/>
</dbReference>
<dbReference type="PROSITE" id="PS50041">
    <property type="entry name" value="C_TYPE_LECTIN_2"/>
    <property type="match status" value="1"/>
</dbReference>
<evidence type="ECO:0000313" key="2">
    <source>
        <dbReference type="Ensembl" id="ENSNMLP00000032559.1"/>
    </source>
</evidence>
<sequence length="153" mass="18226">QDEPERATSSSDYHFVNINKTWDNAQEYCRKHYTDLATVSDRADAQRICGVNAKCPGNKEPWIGLQHNKTINETWRWTQPGLEYDSSQKKWDTNHNQPDHFPANRDKCVFARNKTWHDCPCSKTWPFICYNTTFCLILRVKYKHFLNDRYFNC</sequence>
<dbReference type="InterPro" id="IPR001304">
    <property type="entry name" value="C-type_lectin-like"/>
</dbReference>
<dbReference type="Ensembl" id="ENSNMLT00000036251.1">
    <property type="protein sequence ID" value="ENSNMLP00000032559.1"/>
    <property type="gene ID" value="ENSNMLG00000020328.1"/>
</dbReference>
<feature type="domain" description="C-type lectin" evidence="1">
    <location>
        <begin position="8"/>
        <end position="130"/>
    </location>
</feature>
<dbReference type="InterPro" id="IPR016186">
    <property type="entry name" value="C-type_lectin-like/link_sf"/>
</dbReference>
<dbReference type="Pfam" id="PF00059">
    <property type="entry name" value="Lectin_C"/>
    <property type="match status" value="1"/>
</dbReference>
<name>A0A8C6U8E3_9GOBI</name>
<keyword evidence="3" id="KW-1185">Reference proteome</keyword>
<dbReference type="InterPro" id="IPR016187">
    <property type="entry name" value="CTDL_fold"/>
</dbReference>
<dbReference type="PANTHER" id="PTHR45784:SF3">
    <property type="entry name" value="C-TYPE LECTIN DOMAIN FAMILY 4 MEMBER K-LIKE-RELATED"/>
    <property type="match status" value="1"/>
</dbReference>
<dbReference type="Gene3D" id="3.10.100.10">
    <property type="entry name" value="Mannose-Binding Protein A, subunit A"/>
    <property type="match status" value="1"/>
</dbReference>
<protein>
    <recommendedName>
        <fullName evidence="1">C-type lectin domain-containing protein</fullName>
    </recommendedName>
</protein>
<dbReference type="AlphaFoldDB" id="A0A8C6U8E3"/>
<evidence type="ECO:0000259" key="1">
    <source>
        <dbReference type="PROSITE" id="PS50041"/>
    </source>
</evidence>
<reference evidence="2" key="1">
    <citation type="submission" date="2025-08" db="UniProtKB">
        <authorList>
            <consortium name="Ensembl"/>
        </authorList>
    </citation>
    <scope>IDENTIFICATION</scope>
</reference>
<accession>A0A8C6U8E3</accession>
<dbReference type="SMART" id="SM00034">
    <property type="entry name" value="CLECT"/>
    <property type="match status" value="1"/>
</dbReference>
<dbReference type="Proteomes" id="UP000694523">
    <property type="component" value="Unplaced"/>
</dbReference>
<organism evidence="2 3">
    <name type="scientific">Neogobius melanostomus</name>
    <name type="common">round goby</name>
    <dbReference type="NCBI Taxonomy" id="47308"/>
    <lineage>
        <taxon>Eukaryota</taxon>
        <taxon>Metazoa</taxon>
        <taxon>Chordata</taxon>
        <taxon>Craniata</taxon>
        <taxon>Vertebrata</taxon>
        <taxon>Euteleostomi</taxon>
        <taxon>Actinopterygii</taxon>
        <taxon>Neopterygii</taxon>
        <taxon>Teleostei</taxon>
        <taxon>Neoteleostei</taxon>
        <taxon>Acanthomorphata</taxon>
        <taxon>Gobiaria</taxon>
        <taxon>Gobiiformes</taxon>
        <taxon>Gobioidei</taxon>
        <taxon>Gobiidae</taxon>
        <taxon>Benthophilinae</taxon>
        <taxon>Neogobiini</taxon>
        <taxon>Neogobius</taxon>
    </lineage>
</organism>
<dbReference type="SUPFAM" id="SSF56436">
    <property type="entry name" value="C-type lectin-like"/>
    <property type="match status" value="1"/>
</dbReference>
<reference evidence="2" key="2">
    <citation type="submission" date="2025-09" db="UniProtKB">
        <authorList>
            <consortium name="Ensembl"/>
        </authorList>
    </citation>
    <scope>IDENTIFICATION</scope>
</reference>
<proteinExistence type="predicted"/>
<evidence type="ECO:0000313" key="3">
    <source>
        <dbReference type="Proteomes" id="UP000694523"/>
    </source>
</evidence>